<feature type="region of interest" description="Disordered" evidence="2">
    <location>
        <begin position="374"/>
        <end position="395"/>
    </location>
</feature>
<dbReference type="OrthoDB" id="6111806at2759"/>
<evidence type="ECO:0000313" key="5">
    <source>
        <dbReference type="EMBL" id="VDI68233.1"/>
    </source>
</evidence>
<dbReference type="Gene3D" id="3.30.160.60">
    <property type="entry name" value="Classic Zinc Finger"/>
    <property type="match status" value="1"/>
</dbReference>
<feature type="coiled-coil region" evidence="1">
    <location>
        <begin position="409"/>
        <end position="450"/>
    </location>
</feature>
<feature type="domain" description="Mitochondria-eating protein C-terminal" evidence="4">
    <location>
        <begin position="467"/>
        <end position="671"/>
    </location>
</feature>
<dbReference type="Pfam" id="PF00643">
    <property type="entry name" value="zf-B_box"/>
    <property type="match status" value="1"/>
</dbReference>
<proteinExistence type="predicted"/>
<dbReference type="GO" id="GO:0008270">
    <property type="term" value="F:zinc ion binding"/>
    <property type="evidence" value="ECO:0007669"/>
    <property type="project" value="InterPro"/>
</dbReference>
<evidence type="ECO:0000256" key="2">
    <source>
        <dbReference type="SAM" id="MobiDB-lite"/>
    </source>
</evidence>
<evidence type="ECO:0000256" key="1">
    <source>
        <dbReference type="SAM" id="Coils"/>
    </source>
</evidence>
<evidence type="ECO:0000313" key="6">
    <source>
        <dbReference type="Proteomes" id="UP000596742"/>
    </source>
</evidence>
<sequence>MTEKCHICKFDTQITGTTYICLKCHMSVCYACQSKHFIEGNGHLPGFLRYYLDICQLHNYYRDIFCQECEEVVCHKCLIKKHNQHKHDNFERIASKLAGSKLPEVRRDLEESKKAVQKLDSKLNKRHKIWQSFLQDAISVEELLDKQYKQIEVLFFRKKGEIRDIVHGSNTDIAVYLKQTRHLEVARTIEHEKERFLLKSLSDMTKYKNSKEFVLRYLQFRNEVQNCVTVPQTVGDEISTLQLNCDHLSLSEIEEVLPCIWFGNQTKTSKRSAKAKKPAENKDRELDDLKDKLKKKDSELGLATTVIELMTENTRKLCEACDMPDSSVQFEEPPNLHNVPGIQTSYQTFSDCMYRIKRNLREWNTIKQEALERKAVKSHKDMREHSEVSQERLHRDNTEMELKKWHDSALQMQDSVESLQRRVSRLQHQLKEAENDKEDLKTRLSQIAGAKLTAGNSNIADLGDKYRPTRIAEIYSETYDSEWTEAMDNVIELKRGWTEEMIIRNLLIVLQGCFLTCQELAKKQMTTLLSEMFINIHEADVTKYAEKHIAEVKQLKDARKGTAPDVAIMLKEKILAHPVFKKYCTENKHFDKVLIGELIKTTYAERCVFVSWLMVVQDPEMYIDEQQREGDPLDKDKYKEYTQSGKKIAFNVWPALYLYKDGPLLIKGVAQPVNQSK</sequence>
<feature type="domain" description="B box-type" evidence="3">
    <location>
        <begin position="53"/>
        <end position="88"/>
    </location>
</feature>
<dbReference type="AlphaFoldDB" id="A0A8B6GS62"/>
<evidence type="ECO:0008006" key="7">
    <source>
        <dbReference type="Google" id="ProtNLM"/>
    </source>
</evidence>
<protein>
    <recommendedName>
        <fullName evidence="7">Mitochondria-eating protein C-terminal domain-containing protein</fullName>
    </recommendedName>
</protein>
<comment type="caution">
    <text evidence="5">The sequence shown here is derived from an EMBL/GenBank/DDBJ whole genome shotgun (WGS) entry which is preliminary data.</text>
</comment>
<dbReference type="InterPro" id="IPR000315">
    <property type="entry name" value="Znf_B-box"/>
</dbReference>
<evidence type="ECO:0000259" key="4">
    <source>
        <dbReference type="Pfam" id="PF16026"/>
    </source>
</evidence>
<dbReference type="InterPro" id="IPR031981">
    <property type="entry name" value="MIEAP_C"/>
</dbReference>
<organism evidence="5 6">
    <name type="scientific">Mytilus galloprovincialis</name>
    <name type="common">Mediterranean mussel</name>
    <dbReference type="NCBI Taxonomy" id="29158"/>
    <lineage>
        <taxon>Eukaryota</taxon>
        <taxon>Metazoa</taxon>
        <taxon>Spiralia</taxon>
        <taxon>Lophotrochozoa</taxon>
        <taxon>Mollusca</taxon>
        <taxon>Bivalvia</taxon>
        <taxon>Autobranchia</taxon>
        <taxon>Pteriomorphia</taxon>
        <taxon>Mytilida</taxon>
        <taxon>Mytiloidea</taxon>
        <taxon>Mytilidae</taxon>
        <taxon>Mytilinae</taxon>
        <taxon>Mytilus</taxon>
    </lineage>
</organism>
<name>A0A8B6GS62_MYTGA</name>
<reference evidence="5" key="1">
    <citation type="submission" date="2018-11" db="EMBL/GenBank/DDBJ databases">
        <authorList>
            <person name="Alioto T."/>
            <person name="Alioto T."/>
        </authorList>
    </citation>
    <scope>NUCLEOTIDE SEQUENCE</scope>
</reference>
<dbReference type="Proteomes" id="UP000596742">
    <property type="component" value="Unassembled WGS sequence"/>
</dbReference>
<gene>
    <name evidence="5" type="ORF">MGAL_10B057631</name>
</gene>
<dbReference type="EMBL" id="UYJE01008886">
    <property type="protein sequence ID" value="VDI68233.1"/>
    <property type="molecule type" value="Genomic_DNA"/>
</dbReference>
<dbReference type="SUPFAM" id="SSF57845">
    <property type="entry name" value="B-box zinc-binding domain"/>
    <property type="match status" value="1"/>
</dbReference>
<keyword evidence="6" id="KW-1185">Reference proteome</keyword>
<dbReference type="CDD" id="cd19756">
    <property type="entry name" value="Bbox2"/>
    <property type="match status" value="1"/>
</dbReference>
<evidence type="ECO:0000259" key="3">
    <source>
        <dbReference type="Pfam" id="PF00643"/>
    </source>
</evidence>
<accession>A0A8B6GS62</accession>
<dbReference type="Pfam" id="PF16026">
    <property type="entry name" value="MIEAP"/>
    <property type="match status" value="1"/>
</dbReference>
<keyword evidence="1" id="KW-0175">Coiled coil</keyword>